<accession>A0A8T0G680</accession>
<dbReference type="PANTHER" id="PTHR24366:SF96">
    <property type="entry name" value="LEUCINE RICH REPEAT CONTAINING 53"/>
    <property type="match status" value="1"/>
</dbReference>
<organism evidence="4 5">
    <name type="scientific">Argiope bruennichi</name>
    <name type="common">Wasp spider</name>
    <name type="synonym">Aranea bruennichi</name>
    <dbReference type="NCBI Taxonomy" id="94029"/>
    <lineage>
        <taxon>Eukaryota</taxon>
        <taxon>Metazoa</taxon>
        <taxon>Ecdysozoa</taxon>
        <taxon>Arthropoda</taxon>
        <taxon>Chelicerata</taxon>
        <taxon>Arachnida</taxon>
        <taxon>Araneae</taxon>
        <taxon>Araneomorphae</taxon>
        <taxon>Entelegynae</taxon>
        <taxon>Araneoidea</taxon>
        <taxon>Araneidae</taxon>
        <taxon>Argiope</taxon>
    </lineage>
</organism>
<gene>
    <name evidence="4" type="ORF">HNY73_001086</name>
</gene>
<dbReference type="SMART" id="SM00369">
    <property type="entry name" value="LRR_TYP"/>
    <property type="match status" value="4"/>
</dbReference>
<feature type="chain" id="PRO_5035938326" evidence="3">
    <location>
        <begin position="22"/>
        <end position="247"/>
    </location>
</feature>
<feature type="signal peptide" evidence="3">
    <location>
        <begin position="1"/>
        <end position="21"/>
    </location>
</feature>
<evidence type="ECO:0000256" key="1">
    <source>
        <dbReference type="ARBA" id="ARBA00022614"/>
    </source>
</evidence>
<sequence length="247" mass="27763">MRANICAYLLLLLGLALPVLSGVCPDPGRFPPTCRCDEDVEDEETLPSRIFDWWYVVRIDITDCQLDSLAPPGEVAFSGLEDKLEVLEITSSFNEKNQLTKIDLGHLRQLRELDLAYNTITELSNDWFARGPTSLAAVSVSNNKIQRMGDRAFATLVNLEQLSIDGNRFGPIRRSMLPRTADQLEILELDDNALTSIPDNLFTGMPALTELTIRTNGITHLPERAFKPIWSQLEVFDVRENPLECDS</sequence>
<comment type="caution">
    <text evidence="4">The sequence shown here is derived from an EMBL/GenBank/DDBJ whole genome shotgun (WGS) entry which is preliminary data.</text>
</comment>
<proteinExistence type="predicted"/>
<keyword evidence="1" id="KW-0433">Leucine-rich repeat</keyword>
<keyword evidence="3" id="KW-0732">Signal</keyword>
<keyword evidence="2" id="KW-0677">Repeat</keyword>
<dbReference type="AlphaFoldDB" id="A0A8T0G680"/>
<dbReference type="Proteomes" id="UP000807504">
    <property type="component" value="Unassembled WGS sequence"/>
</dbReference>
<name>A0A8T0G680_ARGBR</name>
<dbReference type="Pfam" id="PF13855">
    <property type="entry name" value="LRR_8"/>
    <property type="match status" value="2"/>
</dbReference>
<evidence type="ECO:0000313" key="5">
    <source>
        <dbReference type="Proteomes" id="UP000807504"/>
    </source>
</evidence>
<dbReference type="PANTHER" id="PTHR24366">
    <property type="entry name" value="IG(IMMUNOGLOBULIN) AND LRR(LEUCINE RICH REPEAT) DOMAINS"/>
    <property type="match status" value="1"/>
</dbReference>
<dbReference type="InterPro" id="IPR032675">
    <property type="entry name" value="LRR_dom_sf"/>
</dbReference>
<dbReference type="EMBL" id="JABXBU010000001">
    <property type="protein sequence ID" value="KAF8796743.1"/>
    <property type="molecule type" value="Genomic_DNA"/>
</dbReference>
<dbReference type="InterPro" id="IPR003591">
    <property type="entry name" value="Leu-rich_rpt_typical-subtyp"/>
</dbReference>
<reference evidence="4" key="1">
    <citation type="journal article" date="2020" name="bioRxiv">
        <title>Chromosome-level reference genome of the European wasp spider Argiope bruennichi: a resource for studies on range expansion and evolutionary adaptation.</title>
        <authorList>
            <person name="Sheffer M.M."/>
            <person name="Hoppe A."/>
            <person name="Krehenwinkel H."/>
            <person name="Uhl G."/>
            <person name="Kuss A.W."/>
            <person name="Jensen L."/>
            <person name="Jensen C."/>
            <person name="Gillespie R.G."/>
            <person name="Hoff K.J."/>
            <person name="Prost S."/>
        </authorList>
    </citation>
    <scope>NUCLEOTIDE SEQUENCE</scope>
</reference>
<dbReference type="InterPro" id="IPR001611">
    <property type="entry name" value="Leu-rich_rpt"/>
</dbReference>
<evidence type="ECO:0000313" key="4">
    <source>
        <dbReference type="EMBL" id="KAF8796743.1"/>
    </source>
</evidence>
<evidence type="ECO:0000256" key="2">
    <source>
        <dbReference type="ARBA" id="ARBA00022737"/>
    </source>
</evidence>
<reference evidence="4" key="2">
    <citation type="submission" date="2020-06" db="EMBL/GenBank/DDBJ databases">
        <authorList>
            <person name="Sheffer M."/>
        </authorList>
    </citation>
    <scope>NUCLEOTIDE SEQUENCE</scope>
</reference>
<dbReference type="PROSITE" id="PS51450">
    <property type="entry name" value="LRR"/>
    <property type="match status" value="2"/>
</dbReference>
<keyword evidence="5" id="KW-1185">Reference proteome</keyword>
<dbReference type="SUPFAM" id="SSF52058">
    <property type="entry name" value="L domain-like"/>
    <property type="match status" value="1"/>
</dbReference>
<dbReference type="Gene3D" id="3.80.10.10">
    <property type="entry name" value="Ribonuclease Inhibitor"/>
    <property type="match status" value="1"/>
</dbReference>
<evidence type="ECO:0000256" key="3">
    <source>
        <dbReference type="SAM" id="SignalP"/>
    </source>
</evidence>
<protein>
    <submittedName>
        <fullName evidence="4">Leucine-rich repeat-containing G-protein like</fullName>
    </submittedName>
</protein>